<feature type="region of interest" description="Disordered" evidence="12">
    <location>
        <begin position="539"/>
        <end position="561"/>
    </location>
</feature>
<comment type="subcellular location">
    <subcellularLocation>
        <location evidence="1">Membrane</location>
        <topology evidence="1">Single-pass type I membrane protein</topology>
    </subcellularLocation>
</comment>
<feature type="transmembrane region" description="Helical" evidence="13">
    <location>
        <begin position="491"/>
        <end position="517"/>
    </location>
</feature>
<keyword evidence="11" id="KW-0393">Immunoglobulin domain</keyword>
<dbReference type="AlphaFoldDB" id="A0A673MAK5"/>
<evidence type="ECO:0000313" key="16">
    <source>
        <dbReference type="Proteomes" id="UP000472270"/>
    </source>
</evidence>
<evidence type="ECO:0000256" key="6">
    <source>
        <dbReference type="ARBA" id="ARBA00022889"/>
    </source>
</evidence>
<feature type="domain" description="Ig-like" evidence="14">
    <location>
        <begin position="230"/>
        <end position="306"/>
    </location>
</feature>
<organism evidence="15 16">
    <name type="scientific">Sinocyclocheilus rhinocerous</name>
    <dbReference type="NCBI Taxonomy" id="307959"/>
    <lineage>
        <taxon>Eukaryota</taxon>
        <taxon>Metazoa</taxon>
        <taxon>Chordata</taxon>
        <taxon>Craniata</taxon>
        <taxon>Vertebrata</taxon>
        <taxon>Euteleostomi</taxon>
        <taxon>Actinopterygii</taxon>
        <taxon>Neopterygii</taxon>
        <taxon>Teleostei</taxon>
        <taxon>Ostariophysi</taxon>
        <taxon>Cypriniformes</taxon>
        <taxon>Cyprinidae</taxon>
        <taxon>Cyprininae</taxon>
        <taxon>Sinocyclocheilus</taxon>
    </lineage>
</organism>
<keyword evidence="16" id="KW-1185">Reference proteome</keyword>
<dbReference type="InterPro" id="IPR013098">
    <property type="entry name" value="Ig_I-set"/>
</dbReference>
<dbReference type="GO" id="GO:0098609">
    <property type="term" value="P:cell-cell adhesion"/>
    <property type="evidence" value="ECO:0007669"/>
    <property type="project" value="InterPro"/>
</dbReference>
<feature type="domain" description="Ig-like" evidence="14">
    <location>
        <begin position="308"/>
        <end position="398"/>
    </location>
</feature>
<dbReference type="InterPro" id="IPR003598">
    <property type="entry name" value="Ig_sub2"/>
</dbReference>
<dbReference type="InterPro" id="IPR036179">
    <property type="entry name" value="Ig-like_dom_sf"/>
</dbReference>
<dbReference type="GO" id="GO:0005178">
    <property type="term" value="F:integrin binding"/>
    <property type="evidence" value="ECO:0007669"/>
    <property type="project" value="InterPro"/>
</dbReference>
<dbReference type="Pfam" id="PF07679">
    <property type="entry name" value="I-set"/>
    <property type="match status" value="1"/>
</dbReference>
<dbReference type="SMART" id="SM00409">
    <property type="entry name" value="IG"/>
    <property type="match status" value="4"/>
</dbReference>
<name>A0A673MAK5_9TELE</name>
<dbReference type="Pfam" id="PF03921">
    <property type="entry name" value="ICAM_N"/>
    <property type="match status" value="1"/>
</dbReference>
<dbReference type="InterPro" id="IPR047012">
    <property type="entry name" value="ICAM_VCAM"/>
</dbReference>
<dbReference type="Proteomes" id="UP000472270">
    <property type="component" value="Unassembled WGS sequence"/>
</dbReference>
<evidence type="ECO:0000256" key="2">
    <source>
        <dbReference type="ARBA" id="ARBA00005925"/>
    </source>
</evidence>
<comment type="similarity">
    <text evidence="2">Belongs to the immunoglobulin superfamily. ICAM family.</text>
</comment>
<evidence type="ECO:0000256" key="3">
    <source>
        <dbReference type="ARBA" id="ARBA00022692"/>
    </source>
</evidence>
<evidence type="ECO:0000256" key="13">
    <source>
        <dbReference type="SAM" id="Phobius"/>
    </source>
</evidence>
<evidence type="ECO:0000256" key="1">
    <source>
        <dbReference type="ARBA" id="ARBA00004479"/>
    </source>
</evidence>
<evidence type="ECO:0000256" key="10">
    <source>
        <dbReference type="ARBA" id="ARBA00023180"/>
    </source>
</evidence>
<evidence type="ECO:0000256" key="4">
    <source>
        <dbReference type="ARBA" id="ARBA00022729"/>
    </source>
</evidence>
<dbReference type="InterPro" id="IPR003987">
    <property type="entry name" value="ICAM_VCAM_N"/>
</dbReference>
<evidence type="ECO:0000256" key="5">
    <source>
        <dbReference type="ARBA" id="ARBA00022737"/>
    </source>
</evidence>
<feature type="domain" description="Ig-like" evidence="14">
    <location>
        <begin position="120"/>
        <end position="219"/>
    </location>
</feature>
<feature type="transmembrane region" description="Helical" evidence="13">
    <location>
        <begin position="7"/>
        <end position="25"/>
    </location>
</feature>
<dbReference type="SUPFAM" id="SSF48726">
    <property type="entry name" value="Immunoglobulin"/>
    <property type="match status" value="5"/>
</dbReference>
<proteinExistence type="inferred from homology"/>
<accession>A0A673MAK5</accession>
<dbReference type="PANTHER" id="PTHR13771">
    <property type="entry name" value="INTERCELLULAR ADHESION MOLECULE"/>
    <property type="match status" value="1"/>
</dbReference>
<dbReference type="InterPro" id="IPR013768">
    <property type="entry name" value="ICAM_N"/>
</dbReference>
<keyword evidence="4" id="KW-0732">Signal</keyword>
<dbReference type="SMART" id="SM00408">
    <property type="entry name" value="IGc2"/>
    <property type="match status" value="3"/>
</dbReference>
<dbReference type="PRINTS" id="PR01472">
    <property type="entry name" value="ICAMVCAM1"/>
</dbReference>
<keyword evidence="8 13" id="KW-0472">Membrane</keyword>
<dbReference type="InterPro" id="IPR007110">
    <property type="entry name" value="Ig-like_dom"/>
</dbReference>
<keyword evidence="9" id="KW-1015">Disulfide bond</keyword>
<gene>
    <name evidence="15" type="primary">icam3</name>
</gene>
<evidence type="ECO:0000259" key="14">
    <source>
        <dbReference type="PROSITE" id="PS50835"/>
    </source>
</evidence>
<evidence type="ECO:0000256" key="11">
    <source>
        <dbReference type="ARBA" id="ARBA00023319"/>
    </source>
</evidence>
<keyword evidence="6" id="KW-0130">Cell adhesion</keyword>
<sequence>CNCLNFYLFVKSLIVCFCLVFYLSYSSMCLTGTKAECPVQLNQKSVVVRYGGSVAVNCSASVPHKGMGWEASEGAVTMTRDSLITWRVSNLIEWDIQPYCYINHEEQCQVELPVTIYKTPDSVSISIVNHRGPMIEGKQYELQCDVHDVAPVQNLTVKWYKGQTLLNQTTFTEDSKTPVNETTTLLIRPDRADDGAQYRCEAELELGAEGPQPPPKETSDLLNITVYFKPIINETKLPSIVPVFRGYPEVLVCEAEGNPKPTIGWSLGANVIVYNETLTISESTPEYVYCVANNSVGRTIRQVNVSIQDISISTVNHREPMIAGEWYELQCLIRNVAPFKIVDVRWYKLNQINVTDTIKTPANLTYKVPICPDRADDGAQFWCEAELEAERPQRSTVSSEHLSITVHFKPIINKTKLPSIVPVFRGYPEVLVCEAEGNPKPTIGWSLGSNVIVYNETLTISESTPEYVYCVANNSAGRTIRQIKVVLKEDYLPLIAGLIAVTVAFISVIFIFIYCIYYKTAKMGRYSLKDAKPSVQNGNIAQNGKHSPIPMKKLSQSNILA</sequence>
<dbReference type="GO" id="GO:0016020">
    <property type="term" value="C:membrane"/>
    <property type="evidence" value="ECO:0007669"/>
    <property type="project" value="UniProtKB-SubCell"/>
</dbReference>
<keyword evidence="10" id="KW-0325">Glycoprotein</keyword>
<dbReference type="PANTHER" id="PTHR13771:SF9">
    <property type="entry name" value="INTERCELLULAR ADHESION MOLECULE 5"/>
    <property type="match status" value="1"/>
</dbReference>
<reference evidence="15" key="2">
    <citation type="submission" date="2025-09" db="UniProtKB">
        <authorList>
            <consortium name="Ensembl"/>
        </authorList>
    </citation>
    <scope>IDENTIFICATION</scope>
</reference>
<dbReference type="InterPro" id="IPR013783">
    <property type="entry name" value="Ig-like_fold"/>
</dbReference>
<dbReference type="PROSITE" id="PS50835">
    <property type="entry name" value="IG_LIKE"/>
    <property type="match status" value="4"/>
</dbReference>
<reference evidence="15" key="1">
    <citation type="submission" date="2025-08" db="UniProtKB">
        <authorList>
            <consortium name="Ensembl"/>
        </authorList>
    </citation>
    <scope>IDENTIFICATION</scope>
</reference>
<evidence type="ECO:0000256" key="8">
    <source>
        <dbReference type="ARBA" id="ARBA00023136"/>
    </source>
</evidence>
<feature type="domain" description="Ig-like" evidence="14">
    <location>
        <begin position="410"/>
        <end position="486"/>
    </location>
</feature>
<evidence type="ECO:0000313" key="15">
    <source>
        <dbReference type="Ensembl" id="ENSSRHP00000087544.1"/>
    </source>
</evidence>
<dbReference type="Gene3D" id="2.60.40.10">
    <property type="entry name" value="Immunoglobulins"/>
    <property type="match status" value="5"/>
</dbReference>
<evidence type="ECO:0000256" key="7">
    <source>
        <dbReference type="ARBA" id="ARBA00022989"/>
    </source>
</evidence>
<dbReference type="InterPro" id="IPR003599">
    <property type="entry name" value="Ig_sub"/>
</dbReference>
<protein>
    <submittedName>
        <fullName evidence="15">Intercellular adhesion molecule 1-like</fullName>
    </submittedName>
</protein>
<keyword evidence="3 13" id="KW-0812">Transmembrane</keyword>
<evidence type="ECO:0000256" key="12">
    <source>
        <dbReference type="SAM" id="MobiDB-lite"/>
    </source>
</evidence>
<keyword evidence="7 13" id="KW-1133">Transmembrane helix</keyword>
<dbReference type="Ensembl" id="ENSSRHT00000089904.1">
    <property type="protein sequence ID" value="ENSSRHP00000087544.1"/>
    <property type="gene ID" value="ENSSRHG00000043271.1"/>
</dbReference>
<evidence type="ECO:0000256" key="9">
    <source>
        <dbReference type="ARBA" id="ARBA00023157"/>
    </source>
</evidence>
<keyword evidence="5" id="KW-0677">Repeat</keyword>